<feature type="region of interest" description="Disordered" evidence="2">
    <location>
        <begin position="313"/>
        <end position="339"/>
    </location>
</feature>
<comment type="caution">
    <text evidence="3">The sequence shown here is derived from an EMBL/GenBank/DDBJ whole genome shotgun (WGS) entry which is preliminary data.</text>
</comment>
<evidence type="ECO:0000256" key="1">
    <source>
        <dbReference type="SAM" id="Coils"/>
    </source>
</evidence>
<feature type="compositionally biased region" description="Polar residues" evidence="2">
    <location>
        <begin position="262"/>
        <end position="278"/>
    </location>
</feature>
<feature type="compositionally biased region" description="Polar residues" evidence="2">
    <location>
        <begin position="313"/>
        <end position="323"/>
    </location>
</feature>
<feature type="compositionally biased region" description="Polar residues" evidence="2">
    <location>
        <begin position="203"/>
        <end position="216"/>
    </location>
</feature>
<keyword evidence="4" id="KW-1185">Reference proteome</keyword>
<feature type="coiled-coil region" evidence="1">
    <location>
        <begin position="583"/>
        <end position="654"/>
    </location>
</feature>
<dbReference type="Proteomes" id="UP001530293">
    <property type="component" value="Unassembled WGS sequence"/>
</dbReference>
<protein>
    <submittedName>
        <fullName evidence="3">Uncharacterized protein</fullName>
    </submittedName>
</protein>
<accession>A0ABD3M208</accession>
<dbReference type="InterPro" id="IPR039986">
    <property type="entry name" value="CFAP210"/>
</dbReference>
<dbReference type="AlphaFoldDB" id="A0ABD3M208"/>
<feature type="coiled-coil region" evidence="1">
    <location>
        <begin position="738"/>
        <end position="842"/>
    </location>
</feature>
<organism evidence="3 4">
    <name type="scientific">Discostella pseudostelligera</name>
    <dbReference type="NCBI Taxonomy" id="259834"/>
    <lineage>
        <taxon>Eukaryota</taxon>
        <taxon>Sar</taxon>
        <taxon>Stramenopiles</taxon>
        <taxon>Ochrophyta</taxon>
        <taxon>Bacillariophyta</taxon>
        <taxon>Coscinodiscophyceae</taxon>
        <taxon>Thalassiosirophycidae</taxon>
        <taxon>Stephanodiscales</taxon>
        <taxon>Stephanodiscaceae</taxon>
        <taxon>Discostella</taxon>
    </lineage>
</organism>
<feature type="compositionally biased region" description="Basic and acidic residues" evidence="2">
    <location>
        <begin position="238"/>
        <end position="259"/>
    </location>
</feature>
<evidence type="ECO:0000313" key="4">
    <source>
        <dbReference type="Proteomes" id="UP001530293"/>
    </source>
</evidence>
<feature type="compositionally biased region" description="Acidic residues" evidence="2">
    <location>
        <begin position="10"/>
        <end position="19"/>
    </location>
</feature>
<proteinExistence type="predicted"/>
<evidence type="ECO:0000256" key="2">
    <source>
        <dbReference type="SAM" id="MobiDB-lite"/>
    </source>
</evidence>
<feature type="compositionally biased region" description="Polar residues" evidence="2">
    <location>
        <begin position="126"/>
        <end position="136"/>
    </location>
</feature>
<feature type="region of interest" description="Disordered" evidence="2">
    <location>
        <begin position="126"/>
        <end position="220"/>
    </location>
</feature>
<evidence type="ECO:0000313" key="3">
    <source>
        <dbReference type="EMBL" id="KAL3756764.1"/>
    </source>
</evidence>
<keyword evidence="1" id="KW-0175">Coiled coil</keyword>
<feature type="region of interest" description="Disordered" evidence="2">
    <location>
        <begin position="1"/>
        <end position="21"/>
    </location>
</feature>
<name>A0ABD3M208_9STRA</name>
<dbReference type="PANTHER" id="PTHR28663">
    <property type="entry name" value="COILED-COIL DOMAIN-CONTAINING PROTEIN 173"/>
    <property type="match status" value="1"/>
</dbReference>
<feature type="region of interest" description="Disordered" evidence="2">
    <location>
        <begin position="234"/>
        <end position="293"/>
    </location>
</feature>
<dbReference type="EMBL" id="JALLBG020000293">
    <property type="protein sequence ID" value="KAL3756764.1"/>
    <property type="molecule type" value="Genomic_DNA"/>
</dbReference>
<reference evidence="3 4" key="1">
    <citation type="submission" date="2024-10" db="EMBL/GenBank/DDBJ databases">
        <title>Updated reference genomes for cyclostephanoid diatoms.</title>
        <authorList>
            <person name="Roberts W.R."/>
            <person name="Alverson A.J."/>
        </authorList>
    </citation>
    <scope>NUCLEOTIDE SEQUENCE [LARGE SCALE GENOMIC DNA]</scope>
    <source>
        <strain evidence="3 4">AJA232-27</strain>
    </source>
</reference>
<gene>
    <name evidence="3" type="ORF">ACHAWU_003514</name>
</gene>
<sequence>MDDRSRGNDIFDDDDEENPFESLGRALDHCEELGAMMAGTQDQERTSEYYGDSSLQMPIPLKGPPTATAHKLSIDGNNDSIKIDATVAKCTRHESTTTNEIRPQVQVESINNQSNTPIRNTNLTTQLSQASKQQKISPRRFTFQTSTKPKSTSFKTPSRTSLPTEDLFSSRAMSQRVTAKRSTRKSISNNESTQKRNQRHTFRNSMDRSNAPTADNNVREMRFVPTFLSSIAKVGSDNAHEDTPRENNDDDADYPHDEISPFTHNMVSNHHRQQQLNQSHRKSEQSTAGKSGYLVQRLRSLRNADQRMAMQLRSGQNSTSGLNCATMPRKRRRSGGDYLDPRNAASTIMDVTVSGASQAVCKFDEGKTVLLAYIHCYTTIKQPSEHSRDQWDRLKYPCFALILMSRDAVQEQGIVGSRSKQLRIYDGVVVPPRVAALDSDWNVSYEAKPDTEFHSKDMPTIIRTHICEEYPASIDTSIRLLLPRNICLTAGSSYEMAISRKELNRIISSAHGQSSVGIDELPRREKLKQLSDARVAGWTDTLHAAYKAKLDWKAEKFRREEEQRMAQDAEYAAEREVMRTNTLKNAERLLKEQTERIRQFRSQQMLVDTGGGGGGKDAMEKNRMLLEKRQEDARRKEEEETRKCEEEVARQNRISVARANLEIKLAEKGKLACLSLVVVRDDLTVPLFLSSRYTSIANSVRKLLSDRVSEQFKQRILKECEMLERDVRLRHEKEDEKVESTRKQIERERIAIDESRQNQLRCKLQEQQAEKKLAELRANDRARITREQQELECQKQIAKRLQNIELRNIQQQQIRENEERRAKDKAHALEEEQQTIHKLQREDDAFKDFVTREINYFKGQGKRSDLLEKTLHPL</sequence>
<dbReference type="PANTHER" id="PTHR28663:SF1">
    <property type="entry name" value="CILIA- AND FLAGELLA- ASSOCIATED PROTEIN 210"/>
    <property type="match status" value="1"/>
</dbReference>
<feature type="compositionally biased region" description="Low complexity" evidence="2">
    <location>
        <begin position="141"/>
        <end position="161"/>
    </location>
</feature>